<dbReference type="EMBL" id="CAJVPZ010032233">
    <property type="protein sequence ID" value="CAG8741337.1"/>
    <property type="molecule type" value="Genomic_DNA"/>
</dbReference>
<organism evidence="1 2">
    <name type="scientific">Racocetra fulgida</name>
    <dbReference type="NCBI Taxonomy" id="60492"/>
    <lineage>
        <taxon>Eukaryota</taxon>
        <taxon>Fungi</taxon>
        <taxon>Fungi incertae sedis</taxon>
        <taxon>Mucoromycota</taxon>
        <taxon>Glomeromycotina</taxon>
        <taxon>Glomeromycetes</taxon>
        <taxon>Diversisporales</taxon>
        <taxon>Gigasporaceae</taxon>
        <taxon>Racocetra</taxon>
    </lineage>
</organism>
<feature type="non-terminal residue" evidence="1">
    <location>
        <position position="104"/>
    </location>
</feature>
<accession>A0A9N9NK81</accession>
<dbReference type="Proteomes" id="UP000789396">
    <property type="component" value="Unassembled WGS sequence"/>
</dbReference>
<proteinExistence type="predicted"/>
<reference evidence="1" key="1">
    <citation type="submission" date="2021-06" db="EMBL/GenBank/DDBJ databases">
        <authorList>
            <person name="Kallberg Y."/>
            <person name="Tangrot J."/>
            <person name="Rosling A."/>
        </authorList>
    </citation>
    <scope>NUCLEOTIDE SEQUENCE</scope>
    <source>
        <strain evidence="1">IN212</strain>
    </source>
</reference>
<evidence type="ECO:0000313" key="1">
    <source>
        <dbReference type="EMBL" id="CAG8741337.1"/>
    </source>
</evidence>
<evidence type="ECO:0000313" key="2">
    <source>
        <dbReference type="Proteomes" id="UP000789396"/>
    </source>
</evidence>
<comment type="caution">
    <text evidence="1">The sequence shown here is derived from an EMBL/GenBank/DDBJ whole genome shotgun (WGS) entry which is preliminary data.</text>
</comment>
<name>A0A9N9NK81_9GLOM</name>
<sequence>EFNNLVNATKLFLSGDHYVYIDIRNNEVFLDLLNKTIDDSNAKHLGPNDQIYKELIMSSTRKENEAIPEDHIYHSEFSMHITCKNIKAPNGFYLDKNKRQSKYL</sequence>
<dbReference type="AlphaFoldDB" id="A0A9N9NK81"/>
<protein>
    <submittedName>
        <fullName evidence="1">17906_t:CDS:1</fullName>
    </submittedName>
</protein>
<dbReference type="OrthoDB" id="2345133at2759"/>
<keyword evidence="2" id="KW-1185">Reference proteome</keyword>
<gene>
    <name evidence="1" type="ORF">RFULGI_LOCUS12886</name>
</gene>